<evidence type="ECO:0000313" key="7">
    <source>
        <dbReference type="Proteomes" id="UP000255335"/>
    </source>
</evidence>
<evidence type="ECO:0000256" key="1">
    <source>
        <dbReference type="ARBA" id="ARBA00004117"/>
    </source>
</evidence>
<dbReference type="PROSITE" id="PS00588">
    <property type="entry name" value="FLAGELLA_BB_ROD"/>
    <property type="match status" value="1"/>
</dbReference>
<comment type="similarity">
    <text evidence="2 4">Belongs to the flagella basal body rod proteins family.</text>
</comment>
<proteinExistence type="inferred from homology"/>
<comment type="subcellular location">
    <subcellularLocation>
        <location evidence="1 4">Bacterial flagellum basal body</location>
    </subcellularLocation>
</comment>
<sequence length="745" mass="82603">MNSTLINSYSGIKTHQFGLDSISNNIANVNTIGYRENIPQFESLFSTNMDSLNADSPINNDMNYGATKSSNAISTRSGSYKASDGEFNVAYEGKGWFVVGEQKSGSFEIKDDGYEKKQKNYFTRDGSFLRDGEGYIVNTSGYYMYGVDLGKIKDGIYTSNKSEEVDFAALASGKLQPMQVPQNLYYRPVLTTKLDVSANLNKNENATSVSSFFKNKDGEFDIERFMDTDINAFATDDTPLNAPSYNEVRLIIDKDGKKETLSFKYGEGGAESGEFRTFNDLKNLLREKVGLDLEVSKGADGKVGEKVSLELKNNSYKNLNLELGGSLFEKLGFKGKNENFNSGVGTNFNANKAYEKNAIVQYKGVSFIRTGELGSSEDPFMDKENWKILDSSALSQWSDNTTYLEGDVVQSDGKIYRRINAAGNNPINEGNWEELGSVESALPPSYAKGSTYQVDDVVSYDGKLYRKMVDSGSSDPKLDNVGWQEIRGDSFFSEFIQMPSYQTNVEIYDESGKKFLVQSHYFMVQSGNPESEPPIKEKWEVRSAVFDQHGEIMISPDYVTHNIEFDSDGKPSAEPIELNFGDKSLTYNIAGAKDMQSSNFVYRDSGILGKDQDGRAEGHLRDVRIDKDGIIFLAFDNGAYEPMGRVGIAAFVNDQGLRKVGGNLFEMTEMVVNGDASTISGKPILGWEGLNLKFGSVLYKHLETSNVDVGNALTELIVMQRGYSMNAKAFTTGDDLVKEALNLKR</sequence>
<dbReference type="SUPFAM" id="SSF117143">
    <property type="entry name" value="Flagellar hook protein flgE"/>
    <property type="match status" value="1"/>
</dbReference>
<evidence type="ECO:0000313" key="6">
    <source>
        <dbReference type="EMBL" id="STP09863.1"/>
    </source>
</evidence>
<evidence type="ECO:0000256" key="2">
    <source>
        <dbReference type="ARBA" id="ARBA00009677"/>
    </source>
</evidence>
<dbReference type="EMBL" id="UGHZ01000001">
    <property type="protein sequence ID" value="STP09863.1"/>
    <property type="molecule type" value="Genomic_DNA"/>
</dbReference>
<dbReference type="GO" id="GO:0071978">
    <property type="term" value="P:bacterial-type flagellum-dependent swarming motility"/>
    <property type="evidence" value="ECO:0007669"/>
    <property type="project" value="TreeGrafter"/>
</dbReference>
<dbReference type="PANTHER" id="PTHR30435:SF19">
    <property type="entry name" value="FLAGELLAR BASAL-BODY ROD PROTEIN FLGG"/>
    <property type="match status" value="1"/>
</dbReference>
<evidence type="ECO:0000259" key="5">
    <source>
        <dbReference type="Pfam" id="PF06429"/>
    </source>
</evidence>
<dbReference type="Pfam" id="PF06429">
    <property type="entry name" value="Flg_bbr_C"/>
    <property type="match status" value="1"/>
</dbReference>
<dbReference type="InterPro" id="IPR019776">
    <property type="entry name" value="Flagellar_basal_body_rod_CS"/>
</dbReference>
<dbReference type="Proteomes" id="UP000255335">
    <property type="component" value="Unassembled WGS sequence"/>
</dbReference>
<keyword evidence="6" id="KW-0969">Cilium</keyword>
<keyword evidence="3 4" id="KW-0975">Bacterial flagellum</keyword>
<gene>
    <name evidence="6" type="primary">flgE_2</name>
    <name evidence="6" type="ORF">NCTC12221_01321</name>
</gene>
<dbReference type="NCBIfam" id="NF004495">
    <property type="entry name" value="PRK05841.1"/>
    <property type="match status" value="1"/>
</dbReference>
<protein>
    <submittedName>
        <fullName evidence="6">Flagellar hook protein</fullName>
    </submittedName>
</protein>
<dbReference type="GO" id="GO:0009425">
    <property type="term" value="C:bacterial-type flagellum basal body"/>
    <property type="evidence" value="ECO:0007669"/>
    <property type="project" value="UniProtKB-SubCell"/>
</dbReference>
<keyword evidence="6" id="KW-0282">Flagellum</keyword>
<dbReference type="Gene3D" id="2.10.10.90">
    <property type="match status" value="1"/>
</dbReference>
<dbReference type="NCBIfam" id="TIGR03506">
    <property type="entry name" value="FlgEFG_subfam"/>
    <property type="match status" value="2"/>
</dbReference>
<feature type="domain" description="Flagellar basal-body/hook protein C-terminal" evidence="5">
    <location>
        <begin position="701"/>
        <end position="743"/>
    </location>
</feature>
<organism evidence="6 7">
    <name type="scientific">Helicobacter cinaedi</name>
    <dbReference type="NCBI Taxonomy" id="213"/>
    <lineage>
        <taxon>Bacteria</taxon>
        <taxon>Pseudomonadati</taxon>
        <taxon>Campylobacterota</taxon>
        <taxon>Epsilonproteobacteria</taxon>
        <taxon>Campylobacterales</taxon>
        <taxon>Helicobacteraceae</taxon>
        <taxon>Helicobacter</taxon>
    </lineage>
</organism>
<accession>A0A377JQL6</accession>
<dbReference type="RefSeq" id="WP_115026451.1">
    <property type="nucleotide sequence ID" value="NZ_UGHZ01000001.1"/>
</dbReference>
<reference evidence="6 7" key="1">
    <citation type="submission" date="2018-06" db="EMBL/GenBank/DDBJ databases">
        <authorList>
            <consortium name="Pathogen Informatics"/>
            <person name="Doyle S."/>
        </authorList>
    </citation>
    <scope>NUCLEOTIDE SEQUENCE [LARGE SCALE GENOMIC DNA]</scope>
    <source>
        <strain evidence="6 7">NCTC12221</strain>
    </source>
</reference>
<dbReference type="InterPro" id="IPR037925">
    <property type="entry name" value="FlgE/F/G-like"/>
</dbReference>
<dbReference type="PANTHER" id="PTHR30435">
    <property type="entry name" value="FLAGELLAR PROTEIN"/>
    <property type="match status" value="1"/>
</dbReference>
<dbReference type="InterPro" id="IPR010930">
    <property type="entry name" value="Flg_bb/hook_C_dom"/>
</dbReference>
<name>A0A377JQL6_9HELI</name>
<keyword evidence="6" id="KW-0966">Cell projection</keyword>
<dbReference type="InterPro" id="IPR020013">
    <property type="entry name" value="Flagellar_FlgE/F/G"/>
</dbReference>
<evidence type="ECO:0000256" key="4">
    <source>
        <dbReference type="RuleBase" id="RU362116"/>
    </source>
</evidence>
<evidence type="ECO:0000256" key="3">
    <source>
        <dbReference type="ARBA" id="ARBA00023143"/>
    </source>
</evidence>
<dbReference type="AlphaFoldDB" id="A0A377JQL6"/>